<protein>
    <submittedName>
        <fullName evidence="1">Uncharacterized protein</fullName>
    </submittedName>
</protein>
<reference evidence="1" key="1">
    <citation type="journal article" date="2020" name="Nature">
        <title>Giant virus diversity and host interactions through global metagenomics.</title>
        <authorList>
            <person name="Schulz F."/>
            <person name="Roux S."/>
            <person name="Paez-Espino D."/>
            <person name="Jungbluth S."/>
            <person name="Walsh D.A."/>
            <person name="Denef V.J."/>
            <person name="McMahon K.D."/>
            <person name="Konstantinidis K.T."/>
            <person name="Eloe-Fadrosh E.A."/>
            <person name="Kyrpides N.C."/>
            <person name="Woyke T."/>
        </authorList>
    </citation>
    <scope>NUCLEOTIDE SEQUENCE</scope>
    <source>
        <strain evidence="1">GVMAG-M-3300025880-56</strain>
    </source>
</reference>
<dbReference type="AlphaFoldDB" id="A0A6C0J7R1"/>
<organism evidence="1">
    <name type="scientific">viral metagenome</name>
    <dbReference type="NCBI Taxonomy" id="1070528"/>
    <lineage>
        <taxon>unclassified sequences</taxon>
        <taxon>metagenomes</taxon>
        <taxon>organismal metagenomes</taxon>
    </lineage>
</organism>
<sequence length="243" mass="28709">MKITFDDKFDICEYDKRSLTKSLLKNLDKKYLMNLPKIDQIVFKSLCEYISKNFAMSTSKYESIVLAGRLSKLYKNTCINKDLVDLLKQESQNISNIATIHMIYYQDVKDMFKQFILNKEQLYSVNDIIMIISTIFMLHGQEKHLSNNDIAKFSIIPSIQFSDSVHLLERTNIFDKLLEKYLNVDNLKYGDIIYLTASGIHDPQFFFWDGNQIIHPIYDRYKRIPVQFNTFSENYYGHVPMKI</sequence>
<proteinExistence type="predicted"/>
<dbReference type="EMBL" id="MN740350">
    <property type="protein sequence ID" value="QHU01785.1"/>
    <property type="molecule type" value="Genomic_DNA"/>
</dbReference>
<evidence type="ECO:0000313" key="1">
    <source>
        <dbReference type="EMBL" id="QHU01785.1"/>
    </source>
</evidence>
<accession>A0A6C0J7R1</accession>
<name>A0A6C0J7R1_9ZZZZ</name>